<reference evidence="1 2" key="1">
    <citation type="submission" date="2018-06" db="EMBL/GenBank/DDBJ databases">
        <authorList>
            <consortium name="Pathogen Informatics"/>
            <person name="Doyle S."/>
        </authorList>
    </citation>
    <scope>NUCLEOTIDE SEQUENCE [LARGE SCALE GENOMIC DNA]</scope>
    <source>
        <strain evidence="1 2">NCTC13294</strain>
    </source>
</reference>
<proteinExistence type="predicted"/>
<dbReference type="Proteomes" id="UP000254572">
    <property type="component" value="Unassembled WGS sequence"/>
</dbReference>
<dbReference type="AlphaFoldDB" id="A0A381E806"/>
<evidence type="ECO:0000313" key="1">
    <source>
        <dbReference type="EMBL" id="SUX22760.1"/>
    </source>
</evidence>
<protein>
    <submittedName>
        <fullName evidence="1">Uncharacterized protein</fullName>
    </submittedName>
</protein>
<name>A0A381E806_9GAMM</name>
<evidence type="ECO:0000313" key="2">
    <source>
        <dbReference type="Proteomes" id="UP000254572"/>
    </source>
</evidence>
<gene>
    <name evidence="1" type="ORF">NCTC13294_01333</name>
</gene>
<keyword evidence="2" id="KW-1185">Reference proteome</keyword>
<accession>A0A381E806</accession>
<dbReference type="EMBL" id="UFUW01000001">
    <property type="protein sequence ID" value="SUX22760.1"/>
    <property type="molecule type" value="Genomic_DNA"/>
</dbReference>
<organism evidence="1 2">
    <name type="scientific">Cardiobacterium valvarum</name>
    <dbReference type="NCBI Taxonomy" id="194702"/>
    <lineage>
        <taxon>Bacteria</taxon>
        <taxon>Pseudomonadati</taxon>
        <taxon>Pseudomonadota</taxon>
        <taxon>Gammaproteobacteria</taxon>
        <taxon>Cardiobacteriales</taxon>
        <taxon>Cardiobacteriaceae</taxon>
        <taxon>Cardiobacterium</taxon>
    </lineage>
</organism>
<sequence>MYCNDTHQRPAAAMKPQLLALLHRHLGNMTALCWDSEHTEEGDNFILEACNNDWNCLNIQLEIRPLLPGFIGEVEKLSHGEWLTVQVSSAHDALYLVSGIIDEYLLERGSTRNGVLYFYRPQEAARAISRLRDSGKWLLCGKMPVFSTTEVIEADALYDNIVACVRADIQWRTDRREEEAVAGAEWLDDIERDYLHRRKPGIRLWQTTRLSTAACTHYLRSLEEDSAGLPFSGRCCSLEALMADLNAAAPTLSFDYLDEDTKDQEAALRAFAQGVQEKLLEVMREEFVASSETTR</sequence>